<name>A0ABS8UM46_DATST</name>
<organism evidence="1 2">
    <name type="scientific">Datura stramonium</name>
    <name type="common">Jimsonweed</name>
    <name type="synonym">Common thornapple</name>
    <dbReference type="NCBI Taxonomy" id="4076"/>
    <lineage>
        <taxon>Eukaryota</taxon>
        <taxon>Viridiplantae</taxon>
        <taxon>Streptophyta</taxon>
        <taxon>Embryophyta</taxon>
        <taxon>Tracheophyta</taxon>
        <taxon>Spermatophyta</taxon>
        <taxon>Magnoliopsida</taxon>
        <taxon>eudicotyledons</taxon>
        <taxon>Gunneridae</taxon>
        <taxon>Pentapetalae</taxon>
        <taxon>asterids</taxon>
        <taxon>lamiids</taxon>
        <taxon>Solanales</taxon>
        <taxon>Solanaceae</taxon>
        <taxon>Solanoideae</taxon>
        <taxon>Datureae</taxon>
        <taxon>Datura</taxon>
    </lineage>
</organism>
<gene>
    <name evidence="1" type="ORF">HAX54_017311</name>
</gene>
<sequence length="97" mass="10881">MPTPNHTYDSVSAKDALCIEFCFCKGDSASTGLSYTYISSSVKSSGINEFLFYKEFSALAMRCPLLQELLSTFLIDWEWLEVRRKGKFVVEACGVSD</sequence>
<reference evidence="1 2" key="1">
    <citation type="journal article" date="2021" name="BMC Genomics">
        <title>Datura genome reveals duplications of psychoactive alkaloid biosynthetic genes and high mutation rate following tissue culture.</title>
        <authorList>
            <person name="Rajewski A."/>
            <person name="Carter-House D."/>
            <person name="Stajich J."/>
            <person name="Litt A."/>
        </authorList>
    </citation>
    <scope>NUCLEOTIDE SEQUENCE [LARGE SCALE GENOMIC DNA]</scope>
    <source>
        <strain evidence="1">AR-01</strain>
    </source>
</reference>
<dbReference type="Proteomes" id="UP000823775">
    <property type="component" value="Unassembled WGS sequence"/>
</dbReference>
<evidence type="ECO:0000313" key="1">
    <source>
        <dbReference type="EMBL" id="MCD9559386.1"/>
    </source>
</evidence>
<proteinExistence type="predicted"/>
<keyword evidence="2" id="KW-1185">Reference proteome</keyword>
<comment type="caution">
    <text evidence="1">The sequence shown here is derived from an EMBL/GenBank/DDBJ whole genome shotgun (WGS) entry which is preliminary data.</text>
</comment>
<accession>A0ABS8UM46</accession>
<protein>
    <submittedName>
        <fullName evidence="1">Uncharacterized protein</fullName>
    </submittedName>
</protein>
<dbReference type="EMBL" id="JACEIK010002143">
    <property type="protein sequence ID" value="MCD9559386.1"/>
    <property type="molecule type" value="Genomic_DNA"/>
</dbReference>
<evidence type="ECO:0000313" key="2">
    <source>
        <dbReference type="Proteomes" id="UP000823775"/>
    </source>
</evidence>